<comment type="caution">
    <text evidence="6">The sequence shown here is derived from an EMBL/GenBank/DDBJ whole genome shotgun (WGS) entry which is preliminary data.</text>
</comment>
<dbReference type="GO" id="GO:0000976">
    <property type="term" value="F:transcription cis-regulatory region binding"/>
    <property type="evidence" value="ECO:0007669"/>
    <property type="project" value="TreeGrafter"/>
</dbReference>
<dbReference type="AlphaFoldDB" id="A0A7I9Y5M3"/>
<dbReference type="PROSITE" id="PS50977">
    <property type="entry name" value="HTH_TETR_2"/>
    <property type="match status" value="1"/>
</dbReference>
<sequence>MPESATRAAIPTKMQNVPVSEVSSAPGWQRRRRVLFDEYERIALTLFAAHGFRSVTVDEIAEEAGVSARTLFRYFPTKEDFLLAYARRELAATVDTIASLEPSPTPLTTAWEAIRSRFGAERADLDAVNLWRAAAAEAPDVLARTRGERQEGLLDALAAYCSVSLGVDGARDARPRLYAGVIAGADMAVIELWSRSTLTPAQVGQAAESFFASLSASLR</sequence>
<dbReference type="EMBL" id="BLKY01000001">
    <property type="protein sequence ID" value="GFG83976.1"/>
    <property type="molecule type" value="Genomic_DNA"/>
</dbReference>
<dbReference type="InterPro" id="IPR023772">
    <property type="entry name" value="DNA-bd_HTH_TetR-type_CS"/>
</dbReference>
<dbReference type="PANTHER" id="PTHR30055:SF238">
    <property type="entry name" value="MYCOFACTOCIN BIOSYNTHESIS TRANSCRIPTIONAL REGULATOR MFTR-RELATED"/>
    <property type="match status" value="1"/>
</dbReference>
<feature type="domain" description="HTH tetR-type" evidence="5">
    <location>
        <begin position="33"/>
        <end position="93"/>
    </location>
</feature>
<keyword evidence="3" id="KW-0804">Transcription</keyword>
<evidence type="ECO:0000313" key="7">
    <source>
        <dbReference type="Proteomes" id="UP000465305"/>
    </source>
</evidence>
<evidence type="ECO:0000259" key="5">
    <source>
        <dbReference type="PROSITE" id="PS50977"/>
    </source>
</evidence>
<dbReference type="Proteomes" id="UP000465305">
    <property type="component" value="Unassembled WGS sequence"/>
</dbReference>
<protein>
    <recommendedName>
        <fullName evidence="5">HTH tetR-type domain-containing protein</fullName>
    </recommendedName>
</protein>
<dbReference type="PROSITE" id="PS01081">
    <property type="entry name" value="HTH_TETR_1"/>
    <property type="match status" value="1"/>
</dbReference>
<dbReference type="SUPFAM" id="SSF46689">
    <property type="entry name" value="Homeodomain-like"/>
    <property type="match status" value="1"/>
</dbReference>
<reference evidence="6 7" key="1">
    <citation type="journal article" date="2019" name="Emerg. Microbes Infect.">
        <title>Comprehensive subspecies identification of 175 nontuberculous mycobacteria species based on 7547 genomic profiles.</title>
        <authorList>
            <person name="Matsumoto Y."/>
            <person name="Kinjo T."/>
            <person name="Motooka D."/>
            <person name="Nabeya D."/>
            <person name="Jung N."/>
            <person name="Uechi K."/>
            <person name="Horii T."/>
            <person name="Iida T."/>
            <person name="Fujita J."/>
            <person name="Nakamura S."/>
        </authorList>
    </citation>
    <scope>NUCLEOTIDE SEQUENCE [LARGE SCALE GENOMIC DNA]</scope>
    <source>
        <strain evidence="6 7">JCM 30723</strain>
    </source>
</reference>
<dbReference type="GO" id="GO:0003700">
    <property type="term" value="F:DNA-binding transcription factor activity"/>
    <property type="evidence" value="ECO:0007669"/>
    <property type="project" value="TreeGrafter"/>
</dbReference>
<dbReference type="PANTHER" id="PTHR30055">
    <property type="entry name" value="HTH-TYPE TRANSCRIPTIONAL REGULATOR RUTR"/>
    <property type="match status" value="1"/>
</dbReference>
<evidence type="ECO:0000313" key="6">
    <source>
        <dbReference type="EMBL" id="GFG83976.1"/>
    </source>
</evidence>
<name>A0A7I9Y5M3_MYCAL</name>
<accession>A0A7I9Y5M3</accession>
<evidence type="ECO:0000256" key="2">
    <source>
        <dbReference type="ARBA" id="ARBA00023125"/>
    </source>
</evidence>
<dbReference type="Gene3D" id="1.10.357.10">
    <property type="entry name" value="Tetracycline Repressor, domain 2"/>
    <property type="match status" value="1"/>
</dbReference>
<dbReference type="InterPro" id="IPR001647">
    <property type="entry name" value="HTH_TetR"/>
</dbReference>
<dbReference type="RefSeq" id="WP_235673549.1">
    <property type="nucleotide sequence ID" value="NZ_BLKY01000001.1"/>
</dbReference>
<dbReference type="Pfam" id="PF00440">
    <property type="entry name" value="TetR_N"/>
    <property type="match status" value="1"/>
</dbReference>
<evidence type="ECO:0000256" key="3">
    <source>
        <dbReference type="ARBA" id="ARBA00023163"/>
    </source>
</evidence>
<evidence type="ECO:0000256" key="1">
    <source>
        <dbReference type="ARBA" id="ARBA00023015"/>
    </source>
</evidence>
<dbReference type="PRINTS" id="PR00455">
    <property type="entry name" value="HTHTETR"/>
</dbReference>
<proteinExistence type="predicted"/>
<gene>
    <name evidence="6" type="ORF">MALGJ_06520</name>
</gene>
<feature type="DNA-binding region" description="H-T-H motif" evidence="4">
    <location>
        <begin position="56"/>
        <end position="75"/>
    </location>
</feature>
<keyword evidence="1" id="KW-0805">Transcription regulation</keyword>
<organism evidence="6 7">
    <name type="scientific">Mycolicibacter algericus</name>
    <name type="common">Mycobacterium algericum</name>
    <dbReference type="NCBI Taxonomy" id="1288388"/>
    <lineage>
        <taxon>Bacteria</taxon>
        <taxon>Bacillati</taxon>
        <taxon>Actinomycetota</taxon>
        <taxon>Actinomycetes</taxon>
        <taxon>Mycobacteriales</taxon>
        <taxon>Mycobacteriaceae</taxon>
        <taxon>Mycolicibacter</taxon>
    </lineage>
</organism>
<keyword evidence="2 4" id="KW-0238">DNA-binding</keyword>
<dbReference type="InterPro" id="IPR050109">
    <property type="entry name" value="HTH-type_TetR-like_transc_reg"/>
</dbReference>
<evidence type="ECO:0000256" key="4">
    <source>
        <dbReference type="PROSITE-ProRule" id="PRU00335"/>
    </source>
</evidence>
<dbReference type="InterPro" id="IPR009057">
    <property type="entry name" value="Homeodomain-like_sf"/>
</dbReference>